<evidence type="ECO:0000313" key="2">
    <source>
        <dbReference type="EMBL" id="ACO03772.1"/>
    </source>
</evidence>
<dbReference type="Proteomes" id="UP000001366">
    <property type="component" value="Chromosome"/>
</dbReference>
<dbReference type="RefSeq" id="WP_012676011.1">
    <property type="nucleotide sequence ID" value="NC_012440.1"/>
</dbReference>
<dbReference type="KEGG" id="pmx:PERMA_0965"/>
<dbReference type="eggNOG" id="COG1235">
    <property type="taxonomic scope" value="Bacteria"/>
</dbReference>
<reference evidence="2 3" key="1">
    <citation type="journal article" date="2009" name="J. Bacteriol.">
        <title>Complete and draft genome sequences of six members of the Aquificales.</title>
        <authorList>
            <person name="Reysenbach A.L."/>
            <person name="Hamamura N."/>
            <person name="Podar M."/>
            <person name="Griffiths E."/>
            <person name="Ferreira S."/>
            <person name="Hochstein R."/>
            <person name="Heidelberg J."/>
            <person name="Johnson J."/>
            <person name="Mead D."/>
            <person name="Pohorille A."/>
            <person name="Sarmiento M."/>
            <person name="Schweighofer K."/>
            <person name="Seshadri R."/>
            <person name="Voytek M.A."/>
        </authorList>
    </citation>
    <scope>NUCLEOTIDE SEQUENCE [LARGE SCALE GENOMIC DNA]</scope>
    <source>
        <strain evidence="3">DSM 14350 / EX-H1</strain>
    </source>
</reference>
<dbReference type="PANTHER" id="PTHR42663">
    <property type="entry name" value="HYDROLASE C777.06C-RELATED-RELATED"/>
    <property type="match status" value="1"/>
</dbReference>
<dbReference type="Gene3D" id="3.60.15.10">
    <property type="entry name" value="Ribonuclease Z/Hydroxyacylglutathione hydrolase-like"/>
    <property type="match status" value="1"/>
</dbReference>
<proteinExistence type="predicted"/>
<dbReference type="HOGENOM" id="CLU_074581_0_0_0"/>
<dbReference type="STRING" id="123214.PERMA_0965"/>
<name>C0QQ05_PERMH</name>
<sequence>MLKNSITFLGTGGGRVVVFRQIRYSGGLWVNIEGINILIDPGPGSLIRIFEFGFDPRDIDIIAVSHRHLDHCSDINAVIESATDSKKRPLKLLVAPDDVTGGDDPVLLKYIKDGIERIEHTEEGKEIEFGNLKIKAPVKHIHEGAKTFGLQFSTGNKTFVYVPCGKFYDKMLTGYPENADLMVFNTTFPRPVDGYSHLSIVDVEKMIKRLKPKKAVLTHFSIPMLKADPIKLAKKINKTTDIPVVAAKDGMRIQF</sequence>
<dbReference type="EMBL" id="CP001230">
    <property type="protein sequence ID" value="ACO03772.1"/>
    <property type="molecule type" value="Genomic_DNA"/>
</dbReference>
<dbReference type="PANTHER" id="PTHR42663:SF6">
    <property type="entry name" value="HYDROLASE C777.06C-RELATED"/>
    <property type="match status" value="1"/>
</dbReference>
<keyword evidence="3" id="KW-1185">Reference proteome</keyword>
<dbReference type="PaxDb" id="123214-PERMA_0965"/>
<evidence type="ECO:0000259" key="1">
    <source>
        <dbReference type="Pfam" id="PF12706"/>
    </source>
</evidence>
<organism evidence="2 3">
    <name type="scientific">Persephonella marina (strain DSM 14350 / EX-H1)</name>
    <dbReference type="NCBI Taxonomy" id="123214"/>
    <lineage>
        <taxon>Bacteria</taxon>
        <taxon>Pseudomonadati</taxon>
        <taxon>Aquificota</taxon>
        <taxon>Aquificia</taxon>
        <taxon>Aquificales</taxon>
        <taxon>Hydrogenothermaceae</taxon>
        <taxon>Persephonella</taxon>
    </lineage>
</organism>
<accession>C0QQ05</accession>
<gene>
    <name evidence="2" type="ordered locus">PERMA_0965</name>
</gene>
<dbReference type="CDD" id="cd07741">
    <property type="entry name" value="metallo-hydrolase-like_MBL-fold"/>
    <property type="match status" value="1"/>
</dbReference>
<feature type="domain" description="Metallo-beta-lactamase" evidence="1">
    <location>
        <begin position="36"/>
        <end position="220"/>
    </location>
</feature>
<dbReference type="AlphaFoldDB" id="C0QQ05"/>
<dbReference type="InterPro" id="IPR001279">
    <property type="entry name" value="Metallo-B-lactamas"/>
</dbReference>
<evidence type="ECO:0000313" key="3">
    <source>
        <dbReference type="Proteomes" id="UP000001366"/>
    </source>
</evidence>
<protein>
    <submittedName>
        <fullName evidence="2">Metallo-beta-lactamase family protein</fullName>
    </submittedName>
</protein>
<dbReference type="Pfam" id="PF12706">
    <property type="entry name" value="Lactamase_B_2"/>
    <property type="match status" value="1"/>
</dbReference>
<dbReference type="SUPFAM" id="SSF56281">
    <property type="entry name" value="Metallo-hydrolase/oxidoreductase"/>
    <property type="match status" value="1"/>
</dbReference>
<dbReference type="InterPro" id="IPR036866">
    <property type="entry name" value="RibonucZ/Hydroxyglut_hydro"/>
</dbReference>